<dbReference type="OrthoDB" id="1904211at2"/>
<dbReference type="InterPro" id="IPR036388">
    <property type="entry name" value="WH-like_DNA-bd_sf"/>
</dbReference>
<dbReference type="eggNOG" id="COG1846">
    <property type="taxonomic scope" value="Bacteria"/>
</dbReference>
<dbReference type="EMBL" id="AJAT01000017">
    <property type="protein sequence ID" value="EOL41959.1"/>
    <property type="molecule type" value="Genomic_DNA"/>
</dbReference>
<dbReference type="InterPro" id="IPR036390">
    <property type="entry name" value="WH_DNA-bd_sf"/>
</dbReference>
<dbReference type="HOGENOM" id="CLU_083287_30_3_9"/>
<sequence length="144" mass="16381">MKEYQNSVRRIALAVNKIDGIYYQAAKKSGIKENVLTLLYALSDHVPRSQKQVSKEWLIPKTTINTIVKECIEAGYVLFLEQTTNKEKMLIITEKGVAQFKQSMHALTQAEAYALSQTEKRNATDFISGIETYANYLEIGLMKE</sequence>
<protein>
    <recommendedName>
        <fullName evidence="1">HTH marR-type domain-containing protein</fullName>
    </recommendedName>
</protein>
<dbReference type="PATRIC" id="fig|1158610.3.peg.2283"/>
<accession>R3TKM1</accession>
<dbReference type="AlphaFoldDB" id="R3TKM1"/>
<proteinExistence type="predicted"/>
<organism evidence="2 3">
    <name type="scientific">Enterococcus phoeniculicola ATCC BAA-412</name>
    <dbReference type="NCBI Taxonomy" id="1158610"/>
    <lineage>
        <taxon>Bacteria</taxon>
        <taxon>Bacillati</taxon>
        <taxon>Bacillota</taxon>
        <taxon>Bacilli</taxon>
        <taxon>Lactobacillales</taxon>
        <taxon>Enterococcaceae</taxon>
        <taxon>Enterococcus</taxon>
    </lineage>
</organism>
<name>R3TKM1_9ENTE</name>
<dbReference type="STRING" id="154621.RV11_GL001705"/>
<dbReference type="GO" id="GO:0003700">
    <property type="term" value="F:DNA-binding transcription factor activity"/>
    <property type="evidence" value="ECO:0007669"/>
    <property type="project" value="InterPro"/>
</dbReference>
<dbReference type="RefSeq" id="WP_010768951.1">
    <property type="nucleotide sequence ID" value="NZ_ASWE01000001.1"/>
</dbReference>
<evidence type="ECO:0000259" key="1">
    <source>
        <dbReference type="Pfam" id="PF12802"/>
    </source>
</evidence>
<dbReference type="Pfam" id="PF12802">
    <property type="entry name" value="MarR_2"/>
    <property type="match status" value="1"/>
</dbReference>
<comment type="caution">
    <text evidence="2">The sequence shown here is derived from an EMBL/GenBank/DDBJ whole genome shotgun (WGS) entry which is preliminary data.</text>
</comment>
<evidence type="ECO:0000313" key="2">
    <source>
        <dbReference type="EMBL" id="EOL41959.1"/>
    </source>
</evidence>
<evidence type="ECO:0000313" key="3">
    <source>
        <dbReference type="Proteomes" id="UP000013785"/>
    </source>
</evidence>
<keyword evidence="3" id="KW-1185">Reference proteome</keyword>
<dbReference type="Proteomes" id="UP000013785">
    <property type="component" value="Unassembled WGS sequence"/>
</dbReference>
<gene>
    <name evidence="2" type="ORF">UC3_02307</name>
</gene>
<reference evidence="2 3" key="1">
    <citation type="submission" date="2013-02" db="EMBL/GenBank/DDBJ databases">
        <title>The Genome Sequence of Enterococcus phoeniculicola BAA-412.</title>
        <authorList>
            <consortium name="The Broad Institute Genome Sequencing Platform"/>
            <consortium name="The Broad Institute Genome Sequencing Center for Infectious Disease"/>
            <person name="Earl A.M."/>
            <person name="Gilmore M.S."/>
            <person name="Lebreton F."/>
            <person name="Walker B."/>
            <person name="Young S.K."/>
            <person name="Zeng Q."/>
            <person name="Gargeya S."/>
            <person name="Fitzgerald M."/>
            <person name="Haas B."/>
            <person name="Abouelleil A."/>
            <person name="Alvarado L."/>
            <person name="Arachchi H.M."/>
            <person name="Berlin A.M."/>
            <person name="Chapman S.B."/>
            <person name="Dewar J."/>
            <person name="Goldberg J."/>
            <person name="Griggs A."/>
            <person name="Gujja S."/>
            <person name="Hansen M."/>
            <person name="Howarth C."/>
            <person name="Imamovic A."/>
            <person name="Larimer J."/>
            <person name="McCowan C."/>
            <person name="Murphy C."/>
            <person name="Neiman D."/>
            <person name="Pearson M."/>
            <person name="Priest M."/>
            <person name="Roberts A."/>
            <person name="Saif S."/>
            <person name="Shea T."/>
            <person name="Sisk P."/>
            <person name="Sykes S."/>
            <person name="Wortman J."/>
            <person name="Nusbaum C."/>
            <person name="Birren B."/>
        </authorList>
    </citation>
    <scope>NUCLEOTIDE SEQUENCE [LARGE SCALE GENOMIC DNA]</scope>
    <source>
        <strain evidence="2 3">ATCC BAA-412</strain>
    </source>
</reference>
<dbReference type="Gene3D" id="1.10.10.10">
    <property type="entry name" value="Winged helix-like DNA-binding domain superfamily/Winged helix DNA-binding domain"/>
    <property type="match status" value="1"/>
</dbReference>
<feature type="domain" description="HTH marR-type" evidence="1">
    <location>
        <begin position="30"/>
        <end position="77"/>
    </location>
</feature>
<dbReference type="SUPFAM" id="SSF46785">
    <property type="entry name" value="Winged helix' DNA-binding domain"/>
    <property type="match status" value="1"/>
</dbReference>
<dbReference type="InterPro" id="IPR000835">
    <property type="entry name" value="HTH_MarR-typ"/>
</dbReference>